<feature type="non-terminal residue" evidence="1">
    <location>
        <position position="39"/>
    </location>
</feature>
<protein>
    <submittedName>
        <fullName evidence="1">Uncharacterized protein</fullName>
    </submittedName>
</protein>
<sequence length="39" mass="3785">GEAVRGDGPDAGDALDAADGLLDRLGDVLGHGLGRGARV</sequence>
<reference evidence="1" key="1">
    <citation type="submission" date="2020-02" db="EMBL/GenBank/DDBJ databases">
        <authorList>
            <person name="Meier V. D."/>
        </authorList>
    </citation>
    <scope>NUCLEOTIDE SEQUENCE</scope>
    <source>
        <strain evidence="1">AVDCRST_MAG48</strain>
    </source>
</reference>
<gene>
    <name evidence="1" type="ORF">AVDCRST_MAG48-530</name>
</gene>
<dbReference type="AlphaFoldDB" id="A0A6J4JZ30"/>
<name>A0A6J4JZ30_9ACTN</name>
<proteinExistence type="predicted"/>
<evidence type="ECO:0000313" key="1">
    <source>
        <dbReference type="EMBL" id="CAA9291255.1"/>
    </source>
</evidence>
<accession>A0A6J4JZ30</accession>
<feature type="non-terminal residue" evidence="1">
    <location>
        <position position="1"/>
    </location>
</feature>
<dbReference type="EMBL" id="CADCTS010000080">
    <property type="protein sequence ID" value="CAA9291255.1"/>
    <property type="molecule type" value="Genomic_DNA"/>
</dbReference>
<organism evidence="1">
    <name type="scientific">uncultured Friedmanniella sp</name>
    <dbReference type="NCBI Taxonomy" id="335381"/>
    <lineage>
        <taxon>Bacteria</taxon>
        <taxon>Bacillati</taxon>
        <taxon>Actinomycetota</taxon>
        <taxon>Actinomycetes</taxon>
        <taxon>Propionibacteriales</taxon>
        <taxon>Nocardioidaceae</taxon>
        <taxon>Friedmanniella</taxon>
        <taxon>environmental samples</taxon>
    </lineage>
</organism>